<evidence type="ECO:0000256" key="2">
    <source>
        <dbReference type="SAM" id="Phobius"/>
    </source>
</evidence>
<comment type="caution">
    <text evidence="3">The sequence shown here is derived from an EMBL/GenBank/DDBJ whole genome shotgun (WGS) entry which is preliminary data.</text>
</comment>
<keyword evidence="4" id="KW-1185">Reference proteome</keyword>
<sequence>MANLTLERRLKAFVPKSAARYDSAANAGALYHRIRRHNDSKERDELSCEAGRAMLGRVESVVEGGGGIGLREGGERMAVDLGSEVASLIGRGSELKVEHERQQMSRAKLTSGKDTSDTAVHAPYFPPEDRCHIVCKYYSPFATPASNSPNSSKLPPQVLTYLRMCLTPNLQIHDSPHIVLPLFVSSSYSDLGCPLILVDRFSAFCVIYFASTLTKLVARSGFSQKCKRLKLTSGASDRRSSRGMFSRRQAREAEGLRVSFSRTPPALTLPSPRRHIKTHHHLFYLHIHLLINEKDMVALGMHVDCGVGVYVEAEPEVVGDGVGEGWGGLCVHFGLERWRLREPPLEFTTPPSSRPANRTAHAHQARLAPAVPFGVHGIRRVIRLLRMWFHRVDRYRRDDVLESDGRFHGVAFAFAAAHVVVVVTLVCIGVDSVFSSLTWKHGLRLTMQQKEHPSVA</sequence>
<gene>
    <name evidence="3" type="ORF">R3P38DRAFT_2801053</name>
</gene>
<name>A0AAV9ZVP9_9AGAR</name>
<evidence type="ECO:0000313" key="4">
    <source>
        <dbReference type="Proteomes" id="UP001362999"/>
    </source>
</evidence>
<accession>A0AAV9ZVP9</accession>
<organism evidence="3 4">
    <name type="scientific">Favolaschia claudopus</name>
    <dbReference type="NCBI Taxonomy" id="2862362"/>
    <lineage>
        <taxon>Eukaryota</taxon>
        <taxon>Fungi</taxon>
        <taxon>Dikarya</taxon>
        <taxon>Basidiomycota</taxon>
        <taxon>Agaricomycotina</taxon>
        <taxon>Agaricomycetes</taxon>
        <taxon>Agaricomycetidae</taxon>
        <taxon>Agaricales</taxon>
        <taxon>Marasmiineae</taxon>
        <taxon>Mycenaceae</taxon>
        <taxon>Favolaschia</taxon>
    </lineage>
</organism>
<dbReference type="Proteomes" id="UP001362999">
    <property type="component" value="Unassembled WGS sequence"/>
</dbReference>
<dbReference type="EMBL" id="JAWWNJ010000104">
    <property type="protein sequence ID" value="KAK6993062.1"/>
    <property type="molecule type" value="Genomic_DNA"/>
</dbReference>
<keyword evidence="2" id="KW-1133">Transmembrane helix</keyword>
<evidence type="ECO:0000313" key="3">
    <source>
        <dbReference type="EMBL" id="KAK6993062.1"/>
    </source>
</evidence>
<protein>
    <submittedName>
        <fullName evidence="3">Uncharacterized protein</fullName>
    </submittedName>
</protein>
<keyword evidence="2" id="KW-0472">Membrane</keyword>
<dbReference type="AlphaFoldDB" id="A0AAV9ZVP9"/>
<reference evidence="3 4" key="1">
    <citation type="journal article" date="2024" name="J Genomics">
        <title>Draft genome sequencing and assembly of Favolaschia claudopus CIRM-BRFM 2984 isolated from oak limbs.</title>
        <authorList>
            <person name="Navarro D."/>
            <person name="Drula E."/>
            <person name="Chaduli D."/>
            <person name="Cazenave R."/>
            <person name="Ahrendt S."/>
            <person name="Wang J."/>
            <person name="Lipzen A."/>
            <person name="Daum C."/>
            <person name="Barry K."/>
            <person name="Grigoriev I.V."/>
            <person name="Favel A."/>
            <person name="Rosso M.N."/>
            <person name="Martin F."/>
        </authorList>
    </citation>
    <scope>NUCLEOTIDE SEQUENCE [LARGE SCALE GENOMIC DNA]</scope>
    <source>
        <strain evidence="3 4">CIRM-BRFM 2984</strain>
    </source>
</reference>
<keyword evidence="2" id="KW-0812">Transmembrane</keyword>
<proteinExistence type="predicted"/>
<feature type="region of interest" description="Disordered" evidence="1">
    <location>
        <begin position="233"/>
        <end position="252"/>
    </location>
</feature>
<feature type="transmembrane region" description="Helical" evidence="2">
    <location>
        <begin position="410"/>
        <end position="434"/>
    </location>
</feature>
<evidence type="ECO:0000256" key="1">
    <source>
        <dbReference type="SAM" id="MobiDB-lite"/>
    </source>
</evidence>